<keyword evidence="6" id="KW-1185">Reference proteome</keyword>
<feature type="compositionally biased region" description="Basic and acidic residues" evidence="4">
    <location>
        <begin position="982"/>
        <end position="996"/>
    </location>
</feature>
<dbReference type="PROSITE" id="PS50088">
    <property type="entry name" value="ANK_REPEAT"/>
    <property type="match status" value="4"/>
</dbReference>
<feature type="repeat" description="ANK" evidence="3">
    <location>
        <begin position="913"/>
        <end position="945"/>
    </location>
</feature>
<evidence type="ECO:0000256" key="1">
    <source>
        <dbReference type="ARBA" id="ARBA00022737"/>
    </source>
</evidence>
<accession>A0A319CTA9</accession>
<evidence type="ECO:0000256" key="3">
    <source>
        <dbReference type="PROSITE-ProRule" id="PRU00023"/>
    </source>
</evidence>
<dbReference type="InterPro" id="IPR036770">
    <property type="entry name" value="Ankyrin_rpt-contain_sf"/>
</dbReference>
<dbReference type="RefSeq" id="XP_025565306.1">
    <property type="nucleotide sequence ID" value="XM_025708096.1"/>
</dbReference>
<dbReference type="PROSITE" id="PS50297">
    <property type="entry name" value="ANK_REP_REGION"/>
    <property type="match status" value="2"/>
</dbReference>
<feature type="repeat" description="ANK" evidence="3">
    <location>
        <begin position="946"/>
        <end position="978"/>
    </location>
</feature>
<proteinExistence type="predicted"/>
<evidence type="ECO:0000313" key="6">
    <source>
        <dbReference type="Proteomes" id="UP000248405"/>
    </source>
</evidence>
<evidence type="ECO:0000256" key="4">
    <source>
        <dbReference type="SAM" id="MobiDB-lite"/>
    </source>
</evidence>
<dbReference type="SUPFAM" id="SSF48403">
    <property type="entry name" value="Ankyrin repeat"/>
    <property type="match status" value="2"/>
</dbReference>
<sequence>MTYLDLRHHHQTWVSSRHTMDTNAKGKFFSRPWVRKSKGKCSLSFQPDIVVHHDLDGLEFACEEGTGQLVSWFEDILISDYPDAHILSFYPSPDAIAISLFTVYGFRAQAWELLSLIQREREDKHSQRTESEIIFLASGVGSLIVEQALVIAHHNQRFRSIRHQASFIQYGWGITTTLSHVTTALEEIHSSFSSVAGRYKTATSEKVVAFRAERATEEVLNEWQILSSRIRRLTIPFSVEASVVLISSISDSQQLSDAHNAGVARNLILSSSQVLKVLEINETYLSWRDNGNSELLCVYGGEITASAPLRGLSAGEAVVTAYLAFGEVPYFKRTMSTILEVLIYRILATVVPAFDIIQPILDSFGIYMCEDEIIDQLEALVALALGHARSLSCKVLATSQPLNNATSGKATVINLNPLMLQRQNVEYIIRLTIRNFGTQTWGFAELEQLIVNALPESATPSEIEMRLQALLHVKPLPELYSEILGPPSALMPWVRRALSWMTLSFRPLDIQELAVAVVCQGSLPYQEMLHHLPLDFEGDLTRALGPLVDVRNGQLMFANESVREYIQNELTAKLNSGGDYSCDVLTHANLTRSCLTYLKHSGVAQAGPREGCRTSWEQSALDFSEYAARYWTYHYRATDNRNVLIRDILDFLSQENCRNRWAEWWRTAHCFDSIDCFECTPLTLAAEHGLCKEMTEALEIALQFGHLDVARQLLLETNPSNKSLTLASRAGDTELVTNILQKLGAPACTCLESLQAAVIRGQLQTIDILLQLLPDVSSALEDNPSLYLDAIRSGKTEVVERLLDVGRAQLPVEIGSNLLRLAARRGDIDIIRLIQAEGSSTDWKDENCWTILHHAADTGRANVVTELISSYDPEAKDDGGMSPLHIACKNGSISTFIALVRTNKLSFNAPTAYGDQPNHLAAAGNHLHIVVRLVQLGADPKIPNRKGFTSLHLAAQADHLAVVRELIRRIGDPPSANVEEGADSREACKDHTSSRGDDEEDRGEAENSSDGESKEEEIQNYGLEPIPLNLAALRGYGDVVRELLKAHVDINFGNCNGSTPLHLSVHHGHTAVVKTLLVGGANASLCHLHGRLPLHIASKRECFHFPGPPKV</sequence>
<dbReference type="Proteomes" id="UP000248405">
    <property type="component" value="Unassembled WGS sequence"/>
</dbReference>
<evidence type="ECO:0000313" key="5">
    <source>
        <dbReference type="EMBL" id="PYH71512.1"/>
    </source>
</evidence>
<dbReference type="EMBL" id="KZ821618">
    <property type="protein sequence ID" value="PYH71512.1"/>
    <property type="molecule type" value="Genomic_DNA"/>
</dbReference>
<dbReference type="OrthoDB" id="4526885at2759"/>
<feature type="repeat" description="ANK" evidence="3">
    <location>
        <begin position="1056"/>
        <end position="1088"/>
    </location>
</feature>
<dbReference type="SMART" id="SM00248">
    <property type="entry name" value="ANK"/>
    <property type="match status" value="10"/>
</dbReference>
<name>A0A319CTA9_ASPVC</name>
<feature type="compositionally biased region" description="Acidic residues" evidence="4">
    <location>
        <begin position="997"/>
        <end position="1015"/>
    </location>
</feature>
<evidence type="ECO:0000256" key="2">
    <source>
        <dbReference type="ARBA" id="ARBA00023043"/>
    </source>
</evidence>
<organism evidence="5 6">
    <name type="scientific">Aspergillus vadensis (strain CBS 113365 / IMI 142717 / IBT 24658)</name>
    <dbReference type="NCBI Taxonomy" id="1448311"/>
    <lineage>
        <taxon>Eukaryota</taxon>
        <taxon>Fungi</taxon>
        <taxon>Dikarya</taxon>
        <taxon>Ascomycota</taxon>
        <taxon>Pezizomycotina</taxon>
        <taxon>Eurotiomycetes</taxon>
        <taxon>Eurotiomycetidae</taxon>
        <taxon>Eurotiales</taxon>
        <taxon>Aspergillaceae</taxon>
        <taxon>Aspergillus</taxon>
        <taxon>Aspergillus subgen. Circumdati</taxon>
    </lineage>
</organism>
<dbReference type="AlphaFoldDB" id="A0A319CTA9"/>
<dbReference type="Gene3D" id="1.25.40.20">
    <property type="entry name" value="Ankyrin repeat-containing domain"/>
    <property type="match status" value="2"/>
</dbReference>
<reference evidence="5" key="1">
    <citation type="submission" date="2016-12" db="EMBL/GenBank/DDBJ databases">
        <title>The genomes of Aspergillus section Nigri reveals drivers in fungal speciation.</title>
        <authorList>
            <consortium name="DOE Joint Genome Institute"/>
            <person name="Vesth T.C."/>
            <person name="Nybo J."/>
            <person name="Theobald S."/>
            <person name="Brandl J."/>
            <person name="Frisvad J.C."/>
            <person name="Nielsen K.F."/>
            <person name="Lyhne E.K."/>
            <person name="Kogle M.E."/>
            <person name="Kuo A."/>
            <person name="Riley R."/>
            <person name="Clum A."/>
            <person name="Nolan M."/>
            <person name="Lipzen A."/>
            <person name="Salamov A."/>
            <person name="Henrissat B."/>
            <person name="Wiebenga A."/>
            <person name="De Vries R.P."/>
            <person name="Grigoriev I.V."/>
            <person name="Mortensen U.H."/>
            <person name="Andersen M.R."/>
            <person name="Baker S.E."/>
        </authorList>
    </citation>
    <scope>NUCLEOTIDE SEQUENCE [LARGE SCALE GENOMIC DNA]</scope>
    <source>
        <strain evidence="5">CBS 113365</strain>
    </source>
</reference>
<dbReference type="GeneID" id="37212688"/>
<gene>
    <name evidence="5" type="ORF">BO88DRAFT_412696</name>
</gene>
<dbReference type="PANTHER" id="PTHR24173:SF74">
    <property type="entry name" value="ANKYRIN REPEAT DOMAIN-CONTAINING PROTEIN 16"/>
    <property type="match status" value="1"/>
</dbReference>
<keyword evidence="1" id="KW-0677">Repeat</keyword>
<dbReference type="Pfam" id="PF12796">
    <property type="entry name" value="Ank_2"/>
    <property type="match status" value="3"/>
</dbReference>
<feature type="repeat" description="ANK" evidence="3">
    <location>
        <begin position="814"/>
        <end position="846"/>
    </location>
</feature>
<dbReference type="PANTHER" id="PTHR24173">
    <property type="entry name" value="ANKYRIN REPEAT CONTAINING"/>
    <property type="match status" value="1"/>
</dbReference>
<feature type="region of interest" description="Disordered" evidence="4">
    <location>
        <begin position="973"/>
        <end position="1017"/>
    </location>
</feature>
<keyword evidence="2 3" id="KW-0040">ANK repeat</keyword>
<protein>
    <submittedName>
        <fullName evidence="5">Ankyrin</fullName>
    </submittedName>
</protein>
<dbReference type="InterPro" id="IPR002110">
    <property type="entry name" value="Ankyrin_rpt"/>
</dbReference>